<feature type="compositionally biased region" description="Basic and acidic residues" evidence="5">
    <location>
        <begin position="319"/>
        <end position="330"/>
    </location>
</feature>
<evidence type="ECO:0000259" key="6">
    <source>
        <dbReference type="Pfam" id="PF12253"/>
    </source>
</evidence>
<proteinExistence type="predicted"/>
<evidence type="ECO:0000256" key="4">
    <source>
        <dbReference type="ARBA" id="ARBA00023242"/>
    </source>
</evidence>
<feature type="region of interest" description="Disordered" evidence="5">
    <location>
        <begin position="711"/>
        <end position="730"/>
    </location>
</feature>
<feature type="domain" description="Chromatin assembly factor 1 subunit Cac1-like C-terminal" evidence="7">
    <location>
        <begin position="744"/>
        <end position="788"/>
    </location>
</feature>
<evidence type="ECO:0000313" key="9">
    <source>
        <dbReference type="Proteomes" id="UP001145021"/>
    </source>
</evidence>
<dbReference type="EMBL" id="JANBOH010000148">
    <property type="protein sequence ID" value="KAJ1644691.1"/>
    <property type="molecule type" value="Genomic_DNA"/>
</dbReference>
<name>A0A9W8CIK5_9FUNG</name>
<feature type="region of interest" description="Disordered" evidence="5">
    <location>
        <begin position="65"/>
        <end position="92"/>
    </location>
</feature>
<dbReference type="PANTHER" id="PTHR15272:SF0">
    <property type="entry name" value="CHROMATIN ASSEMBLY FACTOR 1 SUBUNIT A"/>
    <property type="match status" value="1"/>
</dbReference>
<dbReference type="GO" id="GO:0006281">
    <property type="term" value="P:DNA repair"/>
    <property type="evidence" value="ECO:0007669"/>
    <property type="project" value="UniProtKB-KW"/>
</dbReference>
<evidence type="ECO:0000256" key="3">
    <source>
        <dbReference type="ARBA" id="ARBA00023204"/>
    </source>
</evidence>
<dbReference type="InterPro" id="IPR048800">
    <property type="entry name" value="Cac1-like_C"/>
</dbReference>
<reference evidence="8" key="1">
    <citation type="submission" date="2022-07" db="EMBL/GenBank/DDBJ databases">
        <title>Phylogenomic reconstructions and comparative analyses of Kickxellomycotina fungi.</title>
        <authorList>
            <person name="Reynolds N.K."/>
            <person name="Stajich J.E."/>
            <person name="Barry K."/>
            <person name="Grigoriev I.V."/>
            <person name="Crous P."/>
            <person name="Smith M.E."/>
        </authorList>
    </citation>
    <scope>NUCLEOTIDE SEQUENCE</scope>
    <source>
        <strain evidence="8">NBRC 105413</strain>
    </source>
</reference>
<feature type="compositionally biased region" description="Acidic residues" evidence="5">
    <location>
        <begin position="564"/>
        <end position="593"/>
    </location>
</feature>
<dbReference type="Pfam" id="PF12253">
    <property type="entry name" value="CAF1A_dimeriz"/>
    <property type="match status" value="1"/>
</dbReference>
<evidence type="ECO:0000256" key="5">
    <source>
        <dbReference type="SAM" id="MobiDB-lite"/>
    </source>
</evidence>
<keyword evidence="9" id="KW-1185">Reference proteome</keyword>
<feature type="compositionally biased region" description="Basic and acidic residues" evidence="5">
    <location>
        <begin position="631"/>
        <end position="649"/>
    </location>
</feature>
<evidence type="ECO:0000259" key="7">
    <source>
        <dbReference type="Pfam" id="PF21796"/>
    </source>
</evidence>
<dbReference type="PANTHER" id="PTHR15272">
    <property type="entry name" value="CHROMATIN ASSEMBLY FACTOR 1 SUBUNIT A CAF-1 SUBUNIT A"/>
    <property type="match status" value="1"/>
</dbReference>
<feature type="compositionally biased region" description="Polar residues" evidence="5">
    <location>
        <begin position="814"/>
        <end position="831"/>
    </location>
</feature>
<protein>
    <submittedName>
        <fullName evidence="8">Uncharacterized protein</fullName>
    </submittedName>
</protein>
<organism evidence="8 9">
    <name type="scientific">Coemansia asiatica</name>
    <dbReference type="NCBI Taxonomy" id="1052880"/>
    <lineage>
        <taxon>Eukaryota</taxon>
        <taxon>Fungi</taxon>
        <taxon>Fungi incertae sedis</taxon>
        <taxon>Zoopagomycota</taxon>
        <taxon>Kickxellomycotina</taxon>
        <taxon>Kickxellomycetes</taxon>
        <taxon>Kickxellales</taxon>
        <taxon>Kickxellaceae</taxon>
        <taxon>Coemansia</taxon>
    </lineage>
</organism>
<dbReference type="GO" id="GO:0006334">
    <property type="term" value="P:nucleosome assembly"/>
    <property type="evidence" value="ECO:0007669"/>
    <property type="project" value="TreeGrafter"/>
</dbReference>
<evidence type="ECO:0000256" key="1">
    <source>
        <dbReference type="ARBA" id="ARBA00004123"/>
    </source>
</evidence>
<feature type="region of interest" description="Disordered" evidence="5">
    <location>
        <begin position="307"/>
        <end position="331"/>
    </location>
</feature>
<keyword evidence="4" id="KW-0539">Nucleus</keyword>
<dbReference type="AlphaFoldDB" id="A0A9W8CIK5"/>
<evidence type="ECO:0000256" key="2">
    <source>
        <dbReference type="ARBA" id="ARBA00022763"/>
    </source>
</evidence>
<feature type="region of interest" description="Disordered" evidence="5">
    <location>
        <begin position="814"/>
        <end position="845"/>
    </location>
</feature>
<comment type="caution">
    <text evidence="8">The sequence shown here is derived from an EMBL/GenBank/DDBJ whole genome shotgun (WGS) entry which is preliminary data.</text>
</comment>
<keyword evidence="3" id="KW-0234">DNA repair</keyword>
<accession>A0A9W8CIK5</accession>
<feature type="region of interest" description="Disordered" evidence="5">
    <location>
        <begin position="609"/>
        <end position="656"/>
    </location>
</feature>
<evidence type="ECO:0000313" key="8">
    <source>
        <dbReference type="EMBL" id="KAJ1644691.1"/>
    </source>
</evidence>
<dbReference type="GO" id="GO:0033186">
    <property type="term" value="C:CAF-1 complex"/>
    <property type="evidence" value="ECO:0007669"/>
    <property type="project" value="TreeGrafter"/>
</dbReference>
<feature type="compositionally biased region" description="Acidic residues" evidence="5">
    <location>
        <begin position="512"/>
        <end position="547"/>
    </location>
</feature>
<sequence>MVVSEQQATPRKKKTASLMSFFGRGATEIAPSTPPPITTATAADSIFCSAISTSLVDTDCSVIENSPTKKEKPQKQNTLPNTPKKSTRQDTSHISYKNGKIVFSEKKLGLERHPSVVAALFNFHQLIDRVKKDTPDVLPLTSIPSEHLPLIAMIVQERDVSINFLVKSIESQLCPVVFGESSISNSDILAPGVVEATITNIAEHKNYGITLSDLQQSFCIPLDDVPTNLSIQRWEVRDLELLPEDVRNVVLKRRKARQNAHEECVQWFRSLDADILSQILSGTLKKLKITQSGSVLPEPLLSVDAAATQPSSKNPRSAKHLDSASDKQANDNKQCAHILPGQQSLQSFFSTDKNGEKSKRNLANQQSSSAEHKSYYESTFLGFHLRLNTTMYKYERPLSFDPQALDSILQTACQAQDNDTDALSLLRAFTDCGKKNFESSNLLSKRRDAEDLDEAELLQLRLLELPKKLIQFHASRRPAYWGTWSRQLKNVSGRRPFSMDTTVIDYEVDSDAEWEAEEEEEEGEELNSENDDEGDDDEDDDDDDEESGFIVSDHLSRSFSADSIEIDGDDDDNESGSESDSEFISENEIMEDINPEEEVCASNMDIDDLAGADNEDRAGSSSRPVRARRKVPLDQQKRNLAELREESRRSQKQRRRQLVQSLVPVAVGLAWEQADAATETITQEMLGLLEALTVSPLGNTLPLFISTDPIKTQPAQHKDSSTKTTDTASAPVGRKAKEFTQEDLSALVSIVHGSSLGVSRLVDELKQKITDASKAQIERLIHEHAVKEKRPPATRPLWYVNNDLLQQTQGERMSAKQSDPCISSDSSQANRHLSHETENISSANSQFATTTVDTFAENAAKRQKMDNDVISD</sequence>
<dbReference type="GO" id="GO:0005634">
    <property type="term" value="C:nucleus"/>
    <property type="evidence" value="ECO:0007669"/>
    <property type="project" value="UniProtKB-SubCell"/>
</dbReference>
<keyword evidence="2" id="KW-0227">DNA damage</keyword>
<dbReference type="InterPro" id="IPR022043">
    <property type="entry name" value="CAF1A_DD"/>
</dbReference>
<feature type="region of interest" description="Disordered" evidence="5">
    <location>
        <begin position="512"/>
        <end position="593"/>
    </location>
</feature>
<feature type="compositionally biased region" description="Polar residues" evidence="5">
    <location>
        <begin position="75"/>
        <end position="84"/>
    </location>
</feature>
<dbReference type="Pfam" id="PF21796">
    <property type="entry name" value="Cac1_C"/>
    <property type="match status" value="1"/>
</dbReference>
<comment type="subcellular location">
    <subcellularLocation>
        <location evidence="1">Nucleus</location>
    </subcellularLocation>
</comment>
<feature type="domain" description="Chromatin assembly factor 1 subunit A dimerization" evidence="6">
    <location>
        <begin position="468"/>
        <end position="543"/>
    </location>
</feature>
<dbReference type="Proteomes" id="UP001145021">
    <property type="component" value="Unassembled WGS sequence"/>
</dbReference>
<gene>
    <name evidence="8" type="ORF">LPJ64_003644</name>
</gene>